<dbReference type="InterPro" id="IPR000905">
    <property type="entry name" value="Gcp-like_dom"/>
</dbReference>
<dbReference type="Gene3D" id="3.30.420.40">
    <property type="match status" value="1"/>
</dbReference>
<evidence type="ECO:0000259" key="1">
    <source>
        <dbReference type="Pfam" id="PF00814"/>
    </source>
</evidence>
<dbReference type="SUPFAM" id="SSF53067">
    <property type="entry name" value="Actin-like ATPase domain"/>
    <property type="match status" value="1"/>
</dbReference>
<dbReference type="EMBL" id="LT670846">
    <property type="protein sequence ID" value="SHK52046.1"/>
    <property type="molecule type" value="Genomic_DNA"/>
</dbReference>
<feature type="domain" description="Gcp-like" evidence="1">
    <location>
        <begin position="40"/>
        <end position="108"/>
    </location>
</feature>
<proteinExistence type="predicted"/>
<evidence type="ECO:0000313" key="2">
    <source>
        <dbReference type="EMBL" id="SHK52046.1"/>
    </source>
</evidence>
<dbReference type="InterPro" id="IPR043129">
    <property type="entry name" value="ATPase_NBD"/>
</dbReference>
<reference evidence="2 3" key="1">
    <citation type="submission" date="2016-11" db="EMBL/GenBank/DDBJ databases">
        <authorList>
            <person name="Jaros S."/>
            <person name="Januszkiewicz K."/>
            <person name="Wedrychowicz H."/>
        </authorList>
    </citation>
    <scope>NUCLEOTIDE SEQUENCE [LARGE SCALE GENOMIC DNA]</scope>
    <source>
        <strain evidence="2 3">DSM 19557</strain>
    </source>
</reference>
<gene>
    <name evidence="2" type="ORF">SAMN05444391_1304</name>
</gene>
<sequence>MRLLSIDTSFSFFNFSLVEDGRLIMLYYQDTGKKTLELLPSELKKHNVHPAEVDALAVSLGVGYFTSLRIGITFVKTWAYLYKKPVVGYENLKLMLLYSDVKEPKTALLRISNKTFAMSMQNESFSELFLLEEREPIGVTIGLANQKVQADVLLELFPFSFYGALWALEYLKENPEGQNPFLLEPIYPDAKPRGTA</sequence>
<protein>
    <submittedName>
        <fullName evidence="2">tRNA A37 threonylcarbamoyladenosine modification protein TsaB</fullName>
    </submittedName>
</protein>
<dbReference type="AlphaFoldDB" id="A0A1M6T5A4"/>
<dbReference type="Proteomes" id="UP000189810">
    <property type="component" value="Chromosome I"/>
</dbReference>
<name>A0A1M6T5A4_9AQUI</name>
<organism evidence="2 3">
    <name type="scientific">Thermocrinis minervae</name>
    <dbReference type="NCBI Taxonomy" id="381751"/>
    <lineage>
        <taxon>Bacteria</taxon>
        <taxon>Pseudomonadati</taxon>
        <taxon>Aquificota</taxon>
        <taxon>Aquificia</taxon>
        <taxon>Aquificales</taxon>
        <taxon>Aquificaceae</taxon>
        <taxon>Thermocrinis</taxon>
    </lineage>
</organism>
<keyword evidence="3" id="KW-1185">Reference proteome</keyword>
<evidence type="ECO:0000313" key="3">
    <source>
        <dbReference type="Proteomes" id="UP000189810"/>
    </source>
</evidence>
<dbReference type="Pfam" id="PF00814">
    <property type="entry name" value="TsaD"/>
    <property type="match status" value="1"/>
</dbReference>
<accession>A0A1M6T5A4</accession>
<dbReference type="STRING" id="381751.SAMN05444391_1304"/>
<dbReference type="OrthoDB" id="9784166at2"/>